<dbReference type="InterPro" id="IPR036259">
    <property type="entry name" value="MFS_trans_sf"/>
</dbReference>
<keyword evidence="1" id="KW-0472">Membrane</keyword>
<proteinExistence type="predicted"/>
<evidence type="ECO:0000313" key="2">
    <source>
        <dbReference type="EMBL" id="DAD29351.1"/>
    </source>
</evidence>
<accession>A0A822YCV5</accession>
<evidence type="ECO:0000256" key="1">
    <source>
        <dbReference type="SAM" id="Phobius"/>
    </source>
</evidence>
<gene>
    <name evidence="2" type="ORF">HUJ06_030819</name>
</gene>
<keyword evidence="1" id="KW-0812">Transmembrane</keyword>
<dbReference type="Proteomes" id="UP000607653">
    <property type="component" value="Unassembled WGS sequence"/>
</dbReference>
<name>A0A822YCV5_NELNU</name>
<feature type="transmembrane region" description="Helical" evidence="1">
    <location>
        <begin position="77"/>
        <end position="97"/>
    </location>
</feature>
<keyword evidence="1" id="KW-1133">Transmembrane helix</keyword>
<dbReference type="PANTHER" id="PTHR11654">
    <property type="entry name" value="OLIGOPEPTIDE TRANSPORTER-RELATED"/>
    <property type="match status" value="1"/>
</dbReference>
<feature type="transmembrane region" description="Helical" evidence="1">
    <location>
        <begin position="47"/>
        <end position="65"/>
    </location>
</feature>
<keyword evidence="3" id="KW-1185">Reference proteome</keyword>
<dbReference type="Gene3D" id="1.20.1250.20">
    <property type="entry name" value="MFS general substrate transporter like domains"/>
    <property type="match status" value="1"/>
</dbReference>
<sequence length="129" mass="14131">MEPQPMQLSLQQESSNGGRRSAIYINGKSHYLDCNFSSAGVEIAERFAYYGMLGNLITYLTDVLGGATATSAKNVNIWIRISTLLPLLGAVIADSFLGRLKTIFFSSIIYLMVGWSSLVDLTTCDLHCI</sequence>
<organism evidence="2 3">
    <name type="scientific">Nelumbo nucifera</name>
    <name type="common">Sacred lotus</name>
    <dbReference type="NCBI Taxonomy" id="4432"/>
    <lineage>
        <taxon>Eukaryota</taxon>
        <taxon>Viridiplantae</taxon>
        <taxon>Streptophyta</taxon>
        <taxon>Embryophyta</taxon>
        <taxon>Tracheophyta</taxon>
        <taxon>Spermatophyta</taxon>
        <taxon>Magnoliopsida</taxon>
        <taxon>Proteales</taxon>
        <taxon>Nelumbonaceae</taxon>
        <taxon>Nelumbo</taxon>
    </lineage>
</organism>
<reference evidence="2 3" key="1">
    <citation type="journal article" date="2020" name="Mol. Biol. Evol.">
        <title>Distinct Expression and Methylation Patterns for Genes with Different Fates following a Single Whole-Genome Duplication in Flowering Plants.</title>
        <authorList>
            <person name="Shi T."/>
            <person name="Rahmani R.S."/>
            <person name="Gugger P.F."/>
            <person name="Wang M."/>
            <person name="Li H."/>
            <person name="Zhang Y."/>
            <person name="Li Z."/>
            <person name="Wang Q."/>
            <person name="Van de Peer Y."/>
            <person name="Marchal K."/>
            <person name="Chen J."/>
        </authorList>
    </citation>
    <scope>NUCLEOTIDE SEQUENCE [LARGE SCALE GENOMIC DNA]</scope>
    <source>
        <tissue evidence="2">Leaf</tissue>
    </source>
</reference>
<evidence type="ECO:0000313" key="3">
    <source>
        <dbReference type="Proteomes" id="UP000607653"/>
    </source>
</evidence>
<comment type="caution">
    <text evidence="2">The sequence shown here is derived from an EMBL/GenBank/DDBJ whole genome shotgun (WGS) entry which is preliminary data.</text>
</comment>
<dbReference type="EMBL" id="DUZY01000002">
    <property type="protein sequence ID" value="DAD29351.1"/>
    <property type="molecule type" value="Genomic_DNA"/>
</dbReference>
<feature type="transmembrane region" description="Helical" evidence="1">
    <location>
        <begin position="103"/>
        <end position="123"/>
    </location>
</feature>
<dbReference type="AlphaFoldDB" id="A0A822YCV5"/>
<protein>
    <submittedName>
        <fullName evidence="2">Uncharacterized protein</fullName>
    </submittedName>
</protein>